<keyword evidence="9" id="KW-1185">Reference proteome</keyword>
<dbReference type="InterPro" id="IPR001590">
    <property type="entry name" value="Peptidase_M12B"/>
</dbReference>
<dbReference type="SUPFAM" id="SSF55486">
    <property type="entry name" value="Metalloproteases ('zincins'), catalytic domain"/>
    <property type="match status" value="1"/>
</dbReference>
<evidence type="ECO:0000313" key="9">
    <source>
        <dbReference type="Proteomes" id="UP001519460"/>
    </source>
</evidence>
<reference evidence="8 9" key="1">
    <citation type="journal article" date="2023" name="Sci. Data">
        <title>Genome assembly of the Korean intertidal mud-creeper Batillaria attramentaria.</title>
        <authorList>
            <person name="Patra A.K."/>
            <person name="Ho P.T."/>
            <person name="Jun S."/>
            <person name="Lee S.J."/>
            <person name="Kim Y."/>
            <person name="Won Y.J."/>
        </authorList>
    </citation>
    <scope>NUCLEOTIDE SEQUENCE [LARGE SCALE GENOMIC DNA]</scope>
    <source>
        <strain evidence="8">Wonlab-2016</strain>
    </source>
</reference>
<dbReference type="Proteomes" id="UP001519460">
    <property type="component" value="Unassembled WGS sequence"/>
</dbReference>
<evidence type="ECO:0000256" key="1">
    <source>
        <dbReference type="ARBA" id="ARBA00023157"/>
    </source>
</evidence>
<dbReference type="InterPro" id="IPR032029">
    <property type="entry name" value="ADAM17_MPD"/>
</dbReference>
<feature type="domain" description="Disintegrin" evidence="6">
    <location>
        <begin position="429"/>
        <end position="508"/>
    </location>
</feature>
<dbReference type="PANTHER" id="PTHR45702">
    <property type="entry name" value="ADAM10/ADAM17 METALLOPEPTIDASE FAMILY MEMBER"/>
    <property type="match status" value="1"/>
</dbReference>
<dbReference type="InterPro" id="IPR024079">
    <property type="entry name" value="MetalloPept_cat_dom_sf"/>
</dbReference>
<evidence type="ECO:0000259" key="6">
    <source>
        <dbReference type="PROSITE" id="PS50214"/>
    </source>
</evidence>
<sequence>MSPRLSVVLISTLFAVCEGALHDKVRYYEVLHSSNIHTRAKRSAGITDRAAKEVTLAMFNRTFVCHLRPRKDLFSPTFRLVVRNGNQQREVNDFNKNQFYRGSCEGDSESDVHGYFSYDGVFTGTIKYNGTVYGIEAAKRHLEEKKQGEHHGKMIAYRSDDMILDSDSKGNGHGPSFCGASHVDDKYHKFHVDLKDGEQNGDSAKRVKRQSQPYSWSTCRLVAVADYKFFRFIGDSDIYSTAAYIGGVMERVDAIYRSTVFNVGSDINGMGFEIAEQFGQNLEFTEFCVAHLFTHQAFPNNVLGLAYIASPSEGSAGGMCSPTRSIGGKTTALNTGWSTTMNSNGDVVLTQQAELVTAHGHNWGAEHDPDTSSCSPSSLFGDGKYLMYAYSVSGYDSNNNKFSSCSKSDIGAVLASKGQGCFSETPDEDNVCGNGLIDPEEECDAGYLGRFGLDPCCDSSCFLKGTSTCSPVNHGCCLNCQTAPAGTTCSSDTGVSCYNALSCPASQAKPEGATCLDLGVCDGNGVCQAFCEGRGKFSCTCDNVDESCQRCCRDTENGECKPYDNNHPLPDGRPCVIGYCESGACQKSEASMVQRLFDVFDSLTIDGVIQFFRNNMVGCVMVFSLLLWVPISIYITCQDRKKRRGYKNEWRAESREDRDFLYDEDGRKVVKPQQSQQVIPSPTVRPPRSLPPLVMSPRNQDLVHHRNRIMPL</sequence>
<feature type="domain" description="Peptidase M12B" evidence="7">
    <location>
        <begin position="290"/>
        <end position="426"/>
    </location>
</feature>
<keyword evidence="4" id="KW-1133">Transmembrane helix</keyword>
<keyword evidence="1" id="KW-1015">Disulfide bond</keyword>
<dbReference type="PROSITE" id="PS50215">
    <property type="entry name" value="ADAM_MEPRO"/>
    <property type="match status" value="1"/>
</dbReference>
<proteinExistence type="predicted"/>
<organism evidence="8 9">
    <name type="scientific">Batillaria attramentaria</name>
    <dbReference type="NCBI Taxonomy" id="370345"/>
    <lineage>
        <taxon>Eukaryota</taxon>
        <taxon>Metazoa</taxon>
        <taxon>Spiralia</taxon>
        <taxon>Lophotrochozoa</taxon>
        <taxon>Mollusca</taxon>
        <taxon>Gastropoda</taxon>
        <taxon>Caenogastropoda</taxon>
        <taxon>Sorbeoconcha</taxon>
        <taxon>Cerithioidea</taxon>
        <taxon>Batillariidae</taxon>
        <taxon>Batillaria</taxon>
    </lineage>
</organism>
<evidence type="ECO:0000256" key="4">
    <source>
        <dbReference type="SAM" id="Phobius"/>
    </source>
</evidence>
<dbReference type="CDD" id="cd14246">
    <property type="entry name" value="ADAM17_MPD"/>
    <property type="match status" value="1"/>
</dbReference>
<gene>
    <name evidence="8" type="ORF">BaRGS_00002155</name>
</gene>
<evidence type="ECO:0000313" key="8">
    <source>
        <dbReference type="EMBL" id="KAK7506680.1"/>
    </source>
</evidence>
<dbReference type="Pfam" id="PF13574">
    <property type="entry name" value="Reprolysin_2"/>
    <property type="match status" value="1"/>
</dbReference>
<comment type="caution">
    <text evidence="2">Lacks conserved residue(s) required for the propagation of feature annotation.</text>
</comment>
<dbReference type="PROSITE" id="PS50214">
    <property type="entry name" value="DISINTEGRIN_2"/>
    <property type="match status" value="1"/>
</dbReference>
<dbReference type="Gene3D" id="3.40.390.10">
    <property type="entry name" value="Collagenase (Catalytic Domain)"/>
    <property type="match status" value="2"/>
</dbReference>
<evidence type="ECO:0000256" key="5">
    <source>
        <dbReference type="SAM" id="SignalP"/>
    </source>
</evidence>
<feature type="transmembrane region" description="Helical" evidence="4">
    <location>
        <begin position="615"/>
        <end position="637"/>
    </location>
</feature>
<evidence type="ECO:0000256" key="3">
    <source>
        <dbReference type="SAM" id="MobiDB-lite"/>
    </source>
</evidence>
<keyword evidence="4" id="KW-0812">Transmembrane</keyword>
<dbReference type="Pfam" id="PF16698">
    <property type="entry name" value="ADAM17_MPD"/>
    <property type="match status" value="1"/>
</dbReference>
<dbReference type="Gene3D" id="4.10.70.30">
    <property type="match status" value="1"/>
</dbReference>
<dbReference type="InterPro" id="IPR002870">
    <property type="entry name" value="Peptidase_M12B_N"/>
</dbReference>
<dbReference type="AlphaFoldDB" id="A0ABD0M4U1"/>
<dbReference type="InterPro" id="IPR001762">
    <property type="entry name" value="Disintegrin_dom"/>
</dbReference>
<dbReference type="InterPro" id="IPR051489">
    <property type="entry name" value="ADAM_Metalloproteinase"/>
</dbReference>
<protein>
    <submittedName>
        <fullName evidence="8">Uncharacterized protein</fullName>
    </submittedName>
</protein>
<dbReference type="EMBL" id="JACVVK020000006">
    <property type="protein sequence ID" value="KAK7506680.1"/>
    <property type="molecule type" value="Genomic_DNA"/>
</dbReference>
<feature type="signal peptide" evidence="5">
    <location>
        <begin position="1"/>
        <end position="19"/>
    </location>
</feature>
<feature type="chain" id="PRO_5044793107" evidence="5">
    <location>
        <begin position="20"/>
        <end position="712"/>
    </location>
</feature>
<feature type="region of interest" description="Disordered" evidence="3">
    <location>
        <begin position="672"/>
        <end position="692"/>
    </location>
</feature>
<name>A0ABD0M4U1_9CAEN</name>
<evidence type="ECO:0000259" key="7">
    <source>
        <dbReference type="PROSITE" id="PS50215"/>
    </source>
</evidence>
<dbReference type="SUPFAM" id="SSF57552">
    <property type="entry name" value="Blood coagulation inhibitor (disintegrin)"/>
    <property type="match status" value="1"/>
</dbReference>
<dbReference type="InterPro" id="IPR036436">
    <property type="entry name" value="Disintegrin_dom_sf"/>
</dbReference>
<dbReference type="FunFam" id="4.10.70.10:FF:000003">
    <property type="entry name" value="Disintegrin and metalloproteinase domain-containing protein 17"/>
    <property type="match status" value="1"/>
</dbReference>
<keyword evidence="4" id="KW-0472">Membrane</keyword>
<evidence type="ECO:0000256" key="2">
    <source>
        <dbReference type="PROSITE-ProRule" id="PRU00276"/>
    </source>
</evidence>
<accession>A0ABD0M4U1</accession>
<dbReference type="PANTHER" id="PTHR45702:SF6">
    <property type="entry name" value="DISINTEGRIN AND METALLOPROTEINASE DOMAIN-CONTAINING PROTEIN 17"/>
    <property type="match status" value="1"/>
</dbReference>
<keyword evidence="5" id="KW-0732">Signal</keyword>
<comment type="caution">
    <text evidence="8">The sequence shown here is derived from an EMBL/GenBank/DDBJ whole genome shotgun (WGS) entry which is preliminary data.</text>
</comment>
<dbReference type="Gene3D" id="4.10.70.10">
    <property type="entry name" value="Disintegrin domain"/>
    <property type="match status" value="1"/>
</dbReference>
<dbReference type="Pfam" id="PF01562">
    <property type="entry name" value="Pep_M12B_propep"/>
    <property type="match status" value="1"/>
</dbReference>
<dbReference type="SMART" id="SM00050">
    <property type="entry name" value="DISIN"/>
    <property type="match status" value="1"/>
</dbReference>